<keyword evidence="1" id="KW-0472">Membrane</keyword>
<dbReference type="EMBL" id="QYUQ01000002">
    <property type="protein sequence ID" value="RJG03893.1"/>
    <property type="molecule type" value="Genomic_DNA"/>
</dbReference>
<proteinExistence type="predicted"/>
<keyword evidence="1" id="KW-1133">Transmembrane helix</keyword>
<feature type="transmembrane region" description="Helical" evidence="1">
    <location>
        <begin position="448"/>
        <end position="468"/>
    </location>
</feature>
<sequence>MTDPALIEKSLGKVGTQGANSRQLRDLWAIDQRERVVRLAQSAIGKVVLVGLCAAMARLAGVGVLFVLLAAAFAYLPKWRNWIVLAGAVTAVVRNPKAELAGTGAILLQEGLQAALAPTLGAAALIVYFACACGALALVRRNKTLFLARRPVVSLLGVTALLCGLASAPLLHGLPRAALWAFLTVFTAYIWFFAYALMDQRSREPGPLLFQVGILHPFWGSSATPLGKGAAFLRKHQSKSAEELAVTQLKGLKLLAWALLLILVNKVLVELFEVRLGIPRPELAYAAFMKGAPLPIWSNWASLVWATFGGTLTLAIWGHKIIAVARLAGYRLPRNTWRPLESRTLAEFWNRYYYYFKELLVEFFFFPTFLRVFRKHPRLRVFFATFMAAGVGNAIYHFIGDIEAVAIMGLWPAAESYASYLFYCVVLATGIGISQARMSAGRKPSPTFMGSLWSVLCVWSFFVCLHVFGDGTRILSLRDRFSFFASLFGL</sequence>
<gene>
    <name evidence="2" type="ORF">D3878_21755</name>
</gene>
<feature type="transmembrane region" description="Helical" evidence="1">
    <location>
        <begin position="151"/>
        <end position="171"/>
    </location>
</feature>
<feature type="transmembrane region" description="Helical" evidence="1">
    <location>
        <begin position="254"/>
        <end position="276"/>
    </location>
</feature>
<feature type="transmembrane region" description="Helical" evidence="1">
    <location>
        <begin position="419"/>
        <end position="436"/>
    </location>
</feature>
<protein>
    <submittedName>
        <fullName evidence="2">Uncharacterized protein</fullName>
    </submittedName>
</protein>
<evidence type="ECO:0000313" key="2">
    <source>
        <dbReference type="EMBL" id="RJG03893.1"/>
    </source>
</evidence>
<keyword evidence="3" id="KW-1185">Reference proteome</keyword>
<organism evidence="2 3">
    <name type="scientific">Noviherbaspirillum sedimenti</name>
    <dbReference type="NCBI Taxonomy" id="2320865"/>
    <lineage>
        <taxon>Bacteria</taxon>
        <taxon>Pseudomonadati</taxon>
        <taxon>Pseudomonadota</taxon>
        <taxon>Betaproteobacteria</taxon>
        <taxon>Burkholderiales</taxon>
        <taxon>Oxalobacteraceae</taxon>
        <taxon>Noviherbaspirillum</taxon>
    </lineage>
</organism>
<feature type="transmembrane region" description="Helical" evidence="1">
    <location>
        <begin position="115"/>
        <end position="139"/>
    </location>
</feature>
<dbReference type="Proteomes" id="UP000266327">
    <property type="component" value="Unassembled WGS sequence"/>
</dbReference>
<feature type="transmembrane region" description="Helical" evidence="1">
    <location>
        <begin position="177"/>
        <end position="198"/>
    </location>
</feature>
<name>A0A3A3G5U5_9BURK</name>
<evidence type="ECO:0000256" key="1">
    <source>
        <dbReference type="SAM" id="Phobius"/>
    </source>
</evidence>
<reference evidence="3" key="1">
    <citation type="submission" date="2018-09" db="EMBL/GenBank/DDBJ databases">
        <authorList>
            <person name="Zhu H."/>
        </authorList>
    </citation>
    <scope>NUCLEOTIDE SEQUENCE [LARGE SCALE GENOMIC DNA]</scope>
    <source>
        <strain evidence="3">K1S02-23</strain>
    </source>
</reference>
<keyword evidence="1" id="KW-0812">Transmembrane</keyword>
<feature type="transmembrane region" description="Helical" evidence="1">
    <location>
        <begin position="296"/>
        <end position="317"/>
    </location>
</feature>
<comment type="caution">
    <text evidence="2">The sequence shown here is derived from an EMBL/GenBank/DDBJ whole genome shotgun (WGS) entry which is preliminary data.</text>
</comment>
<feature type="transmembrane region" description="Helical" evidence="1">
    <location>
        <begin position="47"/>
        <end position="76"/>
    </location>
</feature>
<accession>A0A3A3G5U5</accession>
<dbReference type="AlphaFoldDB" id="A0A3A3G5U5"/>
<evidence type="ECO:0000313" key="3">
    <source>
        <dbReference type="Proteomes" id="UP000266327"/>
    </source>
</evidence>
<feature type="transmembrane region" description="Helical" evidence="1">
    <location>
        <begin position="381"/>
        <end position="399"/>
    </location>
</feature>